<evidence type="ECO:0000256" key="1">
    <source>
        <dbReference type="ARBA" id="ARBA00001966"/>
    </source>
</evidence>
<reference evidence="8" key="1">
    <citation type="submission" date="2018-06" db="EMBL/GenBank/DDBJ databases">
        <authorList>
            <person name="Zhirakovskaya E."/>
        </authorList>
    </citation>
    <scope>NUCLEOTIDE SEQUENCE</scope>
</reference>
<sequence length="500" mass="52756">WEEALHIAAQALNERVKEQGADQLGMLASPSATLEELSLFNQLAEGLGVSNIDHRLRQTDFSGQAQQPLFPFLGQTIEELEQANAILVVGGNLRKDQPIIGHRIRKAAMAGASVMMINPVDYPVTYKLAHKSTVAPSHMVQSMAGVAAALLQSRKARAPEALQAIIDQTLPNDTEQAMAATLADADNAALLLGLDASMHPAFSTLRAIAVLIGELSGAKTGFVSDGANSAGACLAGVLPHRSAGGTARETSGLDAAQMIEQPRKNYLLLGIEPEFDCANGAQALAAMQQAEFVVALTPYVTDTLREYADVLLPSSTFAETSGTFINIEGRWQSFVAASRAPGDSRPGWKILRVLGNLLELEGFDSISSEQVRDALSEQLGEVKLDNTACGDAVTPASPTTGLERMASLLPYAVDNIVRRAESLQLTPDGQMVLLRLNPDDADALSLADGDRAAVMQGSHSVTLEVLVDARVAKGTAVVPQAVEATRALGAPSGTLQVRKA</sequence>
<feature type="non-terminal residue" evidence="8">
    <location>
        <position position="1"/>
    </location>
</feature>
<dbReference type="GO" id="GO:0046872">
    <property type="term" value="F:metal ion binding"/>
    <property type="evidence" value="ECO:0007669"/>
    <property type="project" value="UniProtKB-KW"/>
</dbReference>
<name>A0A3B0Z1V9_9ZZZZ</name>
<evidence type="ECO:0000256" key="3">
    <source>
        <dbReference type="ARBA" id="ARBA00023004"/>
    </source>
</evidence>
<evidence type="ECO:0000256" key="2">
    <source>
        <dbReference type="ARBA" id="ARBA00022723"/>
    </source>
</evidence>
<dbReference type="Gene3D" id="3.40.228.10">
    <property type="entry name" value="Dimethylsulfoxide Reductase, domain 2"/>
    <property type="match status" value="1"/>
</dbReference>
<dbReference type="GO" id="GO:0016020">
    <property type="term" value="C:membrane"/>
    <property type="evidence" value="ECO:0007669"/>
    <property type="project" value="TreeGrafter"/>
</dbReference>
<feature type="domain" description="Molybdopterin oxidoreductase" evidence="6">
    <location>
        <begin position="1"/>
        <end position="355"/>
    </location>
</feature>
<dbReference type="SUPFAM" id="SSF53706">
    <property type="entry name" value="Formate dehydrogenase/DMSO reductase, domains 1-3"/>
    <property type="match status" value="1"/>
</dbReference>
<dbReference type="EMBL" id="UOFM01000456">
    <property type="protein sequence ID" value="VAW82233.1"/>
    <property type="molecule type" value="Genomic_DNA"/>
</dbReference>
<dbReference type="GO" id="GO:0043546">
    <property type="term" value="F:molybdopterin cofactor binding"/>
    <property type="evidence" value="ECO:0007669"/>
    <property type="project" value="InterPro"/>
</dbReference>
<dbReference type="SUPFAM" id="SSF50692">
    <property type="entry name" value="ADC-like"/>
    <property type="match status" value="1"/>
</dbReference>
<dbReference type="PANTHER" id="PTHR43105">
    <property type="entry name" value="RESPIRATORY NITRATE REDUCTASE"/>
    <property type="match status" value="1"/>
</dbReference>
<keyword evidence="8" id="KW-0560">Oxidoreductase</keyword>
<evidence type="ECO:0000313" key="8">
    <source>
        <dbReference type="EMBL" id="VAW82233.1"/>
    </source>
</evidence>
<dbReference type="InterPro" id="IPR050123">
    <property type="entry name" value="Prok_molybdopt-oxidoreductase"/>
</dbReference>
<dbReference type="InterPro" id="IPR009010">
    <property type="entry name" value="Asp_de-COase-like_dom_sf"/>
</dbReference>
<comment type="cofactor">
    <cofactor evidence="1">
        <name>[4Fe-4S] cluster</name>
        <dbReference type="ChEBI" id="CHEBI:49883"/>
    </cofactor>
</comment>
<proteinExistence type="predicted"/>
<dbReference type="PANTHER" id="PTHR43105:SF13">
    <property type="entry name" value="NADH-UBIQUINONE OXIDOREDUCTASE 75 KDA SUBUNIT, MITOCHONDRIAL"/>
    <property type="match status" value="1"/>
</dbReference>
<dbReference type="GO" id="GO:0051536">
    <property type="term" value="F:iron-sulfur cluster binding"/>
    <property type="evidence" value="ECO:0007669"/>
    <property type="project" value="UniProtKB-KW"/>
</dbReference>
<dbReference type="Pfam" id="PF00384">
    <property type="entry name" value="Molybdopterin"/>
    <property type="match status" value="1"/>
</dbReference>
<dbReference type="InterPro" id="IPR006656">
    <property type="entry name" value="Mopterin_OxRdtase"/>
</dbReference>
<keyword evidence="4" id="KW-0411">Iron-sulfur</keyword>
<dbReference type="Pfam" id="PF01568">
    <property type="entry name" value="Molydop_binding"/>
    <property type="match status" value="1"/>
</dbReference>
<dbReference type="Gene3D" id="2.40.40.20">
    <property type="match status" value="1"/>
</dbReference>
<evidence type="ECO:0000259" key="6">
    <source>
        <dbReference type="Pfam" id="PF00384"/>
    </source>
</evidence>
<keyword evidence="2" id="KW-0479">Metal-binding</keyword>
<evidence type="ECO:0000256" key="4">
    <source>
        <dbReference type="ARBA" id="ARBA00023014"/>
    </source>
</evidence>
<comment type="cofactor">
    <cofactor evidence="5">
        <name>[2Fe-2S] cluster</name>
        <dbReference type="ChEBI" id="CHEBI:190135"/>
    </cofactor>
</comment>
<keyword evidence="8" id="KW-0830">Ubiquinone</keyword>
<dbReference type="Gene3D" id="3.40.50.740">
    <property type="match status" value="2"/>
</dbReference>
<evidence type="ECO:0000256" key="5">
    <source>
        <dbReference type="ARBA" id="ARBA00034078"/>
    </source>
</evidence>
<accession>A0A3B0Z1V9</accession>
<keyword evidence="3" id="KW-0408">Iron</keyword>
<feature type="domain" description="Molybdopterin dinucleotide-binding" evidence="7">
    <location>
        <begin position="420"/>
        <end position="484"/>
    </location>
</feature>
<gene>
    <name evidence="8" type="ORF">MNBD_GAMMA14-707</name>
</gene>
<evidence type="ECO:0000259" key="7">
    <source>
        <dbReference type="Pfam" id="PF01568"/>
    </source>
</evidence>
<dbReference type="GO" id="GO:0016491">
    <property type="term" value="F:oxidoreductase activity"/>
    <property type="evidence" value="ECO:0007669"/>
    <property type="project" value="UniProtKB-KW"/>
</dbReference>
<dbReference type="AlphaFoldDB" id="A0A3B0Z1V9"/>
<dbReference type="EC" id="1.6.5.3" evidence="8"/>
<organism evidence="8">
    <name type="scientific">hydrothermal vent metagenome</name>
    <dbReference type="NCBI Taxonomy" id="652676"/>
    <lineage>
        <taxon>unclassified sequences</taxon>
        <taxon>metagenomes</taxon>
        <taxon>ecological metagenomes</taxon>
    </lineage>
</organism>
<protein>
    <submittedName>
        <fullName evidence="8">NADH-ubiquinone oxidoreductase chain G</fullName>
        <ecNumber evidence="8">1.6.5.3</ecNumber>
    </submittedName>
</protein>
<dbReference type="InterPro" id="IPR006657">
    <property type="entry name" value="MoPterin_dinucl-bd_dom"/>
</dbReference>